<evidence type="ECO:0000313" key="7">
    <source>
        <dbReference type="EMBL" id="ANP37756.1"/>
    </source>
</evidence>
<dbReference type="Pfam" id="PF00816">
    <property type="entry name" value="Histone_HNS"/>
    <property type="match status" value="1"/>
</dbReference>
<dbReference type="PANTHER" id="PTHR38097:SF2">
    <property type="entry name" value="DNA-BINDING PROTEIN STPA"/>
    <property type="match status" value="1"/>
</dbReference>
<keyword evidence="3" id="KW-0963">Cytoplasm</keyword>
<dbReference type="PANTHER" id="PTHR38097">
    <property type="match status" value="1"/>
</dbReference>
<dbReference type="OrthoDB" id="5297879at2"/>
<proteinExistence type="inferred from homology"/>
<dbReference type="GO" id="GO:0032993">
    <property type="term" value="C:protein-DNA complex"/>
    <property type="evidence" value="ECO:0007669"/>
    <property type="project" value="TreeGrafter"/>
</dbReference>
<dbReference type="GO" id="GO:0003680">
    <property type="term" value="F:minor groove of adenine-thymine-rich DNA binding"/>
    <property type="evidence" value="ECO:0007669"/>
    <property type="project" value="TreeGrafter"/>
</dbReference>
<comment type="similarity">
    <text evidence="2">Belongs to the histone-like protein H-NS family.</text>
</comment>
<organism evidence="7 9">
    <name type="scientific">Phaeobacter gallaeciensis</name>
    <dbReference type="NCBI Taxonomy" id="60890"/>
    <lineage>
        <taxon>Bacteria</taxon>
        <taxon>Pseudomonadati</taxon>
        <taxon>Pseudomonadota</taxon>
        <taxon>Alphaproteobacteria</taxon>
        <taxon>Rhodobacterales</taxon>
        <taxon>Roseobacteraceae</taxon>
        <taxon>Phaeobacter</taxon>
    </lineage>
</organism>
<dbReference type="GO" id="GO:0000976">
    <property type="term" value="F:transcription cis-regulatory region binding"/>
    <property type="evidence" value="ECO:0007669"/>
    <property type="project" value="TreeGrafter"/>
</dbReference>
<reference evidence="8 10" key="2">
    <citation type="submission" date="2023-02" db="EMBL/GenBank/DDBJ databases">
        <title>Population genomics of bacteria associated with diatom.</title>
        <authorList>
            <person name="Xie J."/>
            <person name="Wang H."/>
        </authorList>
    </citation>
    <scope>NUCLEOTIDE SEQUENCE [LARGE SCALE GENOMIC DNA]</scope>
    <source>
        <strain evidence="8 10">PT47_8</strain>
    </source>
</reference>
<comment type="subcellular location">
    <subcellularLocation>
        <location evidence="1">Cytoplasm</location>
        <location evidence="1">Nucleoid</location>
    </subcellularLocation>
</comment>
<feature type="region of interest" description="Disordered" evidence="5">
    <location>
        <begin position="55"/>
        <end position="87"/>
    </location>
</feature>
<dbReference type="GO" id="GO:0001217">
    <property type="term" value="F:DNA-binding transcription repressor activity"/>
    <property type="evidence" value="ECO:0007669"/>
    <property type="project" value="TreeGrafter"/>
</dbReference>
<accession>A0A1B0ZUB3</accession>
<evidence type="ECO:0000256" key="1">
    <source>
        <dbReference type="ARBA" id="ARBA00004453"/>
    </source>
</evidence>
<gene>
    <name evidence="7" type="primary">hns</name>
    <name evidence="7" type="ORF">JL2886_02870</name>
    <name evidence="8" type="ORF">PXK24_05925</name>
</gene>
<evidence type="ECO:0000313" key="8">
    <source>
        <dbReference type="EMBL" id="MDE4165221.1"/>
    </source>
</evidence>
<dbReference type="Proteomes" id="UP001218364">
    <property type="component" value="Unassembled WGS sequence"/>
</dbReference>
<dbReference type="GO" id="GO:0003681">
    <property type="term" value="F:bent DNA binding"/>
    <property type="evidence" value="ECO:0007669"/>
    <property type="project" value="TreeGrafter"/>
</dbReference>
<dbReference type="AlphaFoldDB" id="A0A1B0ZUB3"/>
<reference evidence="7 9" key="1">
    <citation type="submission" date="2016-04" db="EMBL/GenBank/DDBJ databases">
        <authorList>
            <person name="Evans L.H."/>
            <person name="Alamgir A."/>
            <person name="Owens N."/>
            <person name="Weber N.D."/>
            <person name="Virtaneva K."/>
            <person name="Barbian K."/>
            <person name="Babar A."/>
            <person name="Rosenke K."/>
        </authorList>
    </citation>
    <scope>NUCLEOTIDE SEQUENCE [LARGE SCALE GENOMIC DNA]</scope>
    <source>
        <strain evidence="7 9">JL2886</strain>
    </source>
</reference>
<evidence type="ECO:0000256" key="4">
    <source>
        <dbReference type="ARBA" id="ARBA00023125"/>
    </source>
</evidence>
<evidence type="ECO:0000259" key="6">
    <source>
        <dbReference type="SMART" id="SM00528"/>
    </source>
</evidence>
<dbReference type="SMART" id="SM00528">
    <property type="entry name" value="HNS"/>
    <property type="match status" value="1"/>
</dbReference>
<sequence>MSIDLSSMSRSELVELKSQIDAAIKSAEIRERQEALKAAEAAAAKYGFALEEITGGNQRGGGKKQKAAAKYRNPNNPEETWSGRGRKPHWVHAALTAGMDISDLEI</sequence>
<evidence type="ECO:0000256" key="3">
    <source>
        <dbReference type="ARBA" id="ARBA00022490"/>
    </source>
</evidence>
<dbReference type="Proteomes" id="UP000092565">
    <property type="component" value="Chromosome"/>
</dbReference>
<dbReference type="InterPro" id="IPR027444">
    <property type="entry name" value="H-NS_C_dom"/>
</dbReference>
<name>A0A1B0ZUB3_9RHOB</name>
<evidence type="ECO:0000256" key="5">
    <source>
        <dbReference type="SAM" id="MobiDB-lite"/>
    </source>
</evidence>
<dbReference type="RefSeq" id="WP_065272529.1">
    <property type="nucleotide sequence ID" value="NZ_CP015124.1"/>
</dbReference>
<dbReference type="SUPFAM" id="SSF81273">
    <property type="entry name" value="H-NS histone-like proteins"/>
    <property type="match status" value="1"/>
</dbReference>
<keyword evidence="4" id="KW-0238">DNA-binding</keyword>
<evidence type="ECO:0000313" key="10">
    <source>
        <dbReference type="Proteomes" id="UP001218364"/>
    </source>
</evidence>
<dbReference type="GO" id="GO:0009295">
    <property type="term" value="C:nucleoid"/>
    <property type="evidence" value="ECO:0007669"/>
    <property type="project" value="UniProtKB-SubCell"/>
</dbReference>
<protein>
    <submittedName>
        <fullName evidence="8">H-NS histone family protein</fullName>
    </submittedName>
    <submittedName>
        <fullName evidence="7">Trans-acting regulatory protein hvrA</fullName>
    </submittedName>
</protein>
<dbReference type="InterPro" id="IPR037150">
    <property type="entry name" value="H-NS_C_dom_sf"/>
</dbReference>
<evidence type="ECO:0000313" key="9">
    <source>
        <dbReference type="Proteomes" id="UP000092565"/>
    </source>
</evidence>
<feature type="domain" description="DNA-binding protein H-NS-like C-terminal" evidence="6">
    <location>
        <begin position="61"/>
        <end position="106"/>
    </location>
</feature>
<dbReference type="PATRIC" id="fig|60890.4.peg.2796"/>
<keyword evidence="9" id="KW-1185">Reference proteome</keyword>
<dbReference type="EMBL" id="JARCJK010000002">
    <property type="protein sequence ID" value="MDE4165221.1"/>
    <property type="molecule type" value="Genomic_DNA"/>
</dbReference>
<dbReference type="EMBL" id="CP015124">
    <property type="protein sequence ID" value="ANP37756.1"/>
    <property type="molecule type" value="Genomic_DNA"/>
</dbReference>
<dbReference type="GO" id="GO:0005829">
    <property type="term" value="C:cytosol"/>
    <property type="evidence" value="ECO:0007669"/>
    <property type="project" value="TreeGrafter"/>
</dbReference>
<dbReference type="Gene3D" id="4.10.430.10">
    <property type="entry name" value="Histone-like protein H-NS, C-terminal domain"/>
    <property type="match status" value="1"/>
</dbReference>
<evidence type="ECO:0000256" key="2">
    <source>
        <dbReference type="ARBA" id="ARBA00010610"/>
    </source>
</evidence>